<dbReference type="PANTHER" id="PTHR30472:SF27">
    <property type="entry name" value="PETROBACTIN IMPORT SYSTEM PERMEASE PROTEIN YCLN"/>
    <property type="match status" value="1"/>
</dbReference>
<dbReference type="AlphaFoldDB" id="A0A084JHG2"/>
<feature type="transmembrane region" description="Helical" evidence="10">
    <location>
        <begin position="292"/>
        <end position="310"/>
    </location>
</feature>
<dbReference type="eggNOG" id="COG4606">
    <property type="taxonomic scope" value="Bacteria"/>
</dbReference>
<sequence>MKKKYLIPLFIILCMSSIFIGVQNISITDIMQWNHGKMNIIILTRLPRLISIVVAGVGMSVGGVIMQQISNNKFVSPSTAATVDSAKLGVLVSMLLFSSATLMQKMITAFIFALLGTFVFMKILKTIKMKNVVFIPLVGIMVGNVIGSMTDFFAYKNNLIQSMGTFLQGDFSMIIKGNYELLYLTIPLLILALLYANKFTIIGMGEDISSNLGINYNKVANIGVIIVALISALVVINVGNIPFIGLIVPNIVSMFKGDNLSKNIWDTALFGAIFVLACDIIGRLVIHPYEVPISLTVGVTGSIIFLYLIFRRNRNEG</sequence>
<feature type="transmembrane region" description="Helical" evidence="10">
    <location>
        <begin position="181"/>
        <end position="202"/>
    </location>
</feature>
<evidence type="ECO:0000313" key="12">
    <source>
        <dbReference type="Proteomes" id="UP000028542"/>
    </source>
</evidence>
<evidence type="ECO:0000256" key="2">
    <source>
        <dbReference type="ARBA" id="ARBA00007935"/>
    </source>
</evidence>
<feature type="transmembrane region" description="Helical" evidence="10">
    <location>
        <begin position="133"/>
        <end position="154"/>
    </location>
</feature>
<dbReference type="GO" id="GO:0022857">
    <property type="term" value="F:transmembrane transporter activity"/>
    <property type="evidence" value="ECO:0007669"/>
    <property type="project" value="InterPro"/>
</dbReference>
<dbReference type="InterPro" id="IPR000522">
    <property type="entry name" value="ABC_transptr_permease_BtuC"/>
</dbReference>
<evidence type="ECO:0000256" key="4">
    <source>
        <dbReference type="ARBA" id="ARBA00022475"/>
    </source>
</evidence>
<evidence type="ECO:0000256" key="6">
    <source>
        <dbReference type="ARBA" id="ARBA00022692"/>
    </source>
</evidence>
<dbReference type="PANTHER" id="PTHR30472">
    <property type="entry name" value="FERRIC ENTEROBACTIN TRANSPORT SYSTEM PERMEASE PROTEIN"/>
    <property type="match status" value="1"/>
</dbReference>
<evidence type="ECO:0000256" key="7">
    <source>
        <dbReference type="ARBA" id="ARBA00022989"/>
    </source>
</evidence>
<reference evidence="11 12" key="1">
    <citation type="submission" date="2014-07" db="EMBL/GenBank/DDBJ databases">
        <title>Draft genome of Clostridium sulfidigenes 113A isolated from sediments associated with methane hydrate from Krishna Godavari basin.</title>
        <authorList>
            <person name="Honkalas V.S."/>
            <person name="Dabir A.P."/>
            <person name="Arora P."/>
            <person name="Dhakephalkar P.K."/>
        </authorList>
    </citation>
    <scope>NUCLEOTIDE SEQUENCE [LARGE SCALE GENOMIC DNA]</scope>
    <source>
        <strain evidence="11 12">113A</strain>
    </source>
</reference>
<keyword evidence="4" id="KW-1003">Cell membrane</keyword>
<dbReference type="EMBL" id="JPMD01000003">
    <property type="protein sequence ID" value="KEZ88396.1"/>
    <property type="molecule type" value="Genomic_DNA"/>
</dbReference>
<feature type="transmembrane region" description="Helical" evidence="10">
    <location>
        <begin position="110"/>
        <end position="127"/>
    </location>
</feature>
<keyword evidence="3" id="KW-0813">Transport</keyword>
<dbReference type="SUPFAM" id="SSF81345">
    <property type="entry name" value="ABC transporter involved in vitamin B12 uptake, BtuC"/>
    <property type="match status" value="1"/>
</dbReference>
<feature type="transmembrane region" description="Helical" evidence="10">
    <location>
        <begin position="264"/>
        <end position="286"/>
    </location>
</feature>
<proteinExistence type="inferred from homology"/>
<evidence type="ECO:0000256" key="10">
    <source>
        <dbReference type="SAM" id="Phobius"/>
    </source>
</evidence>
<gene>
    <name evidence="11" type="ORF">IO99_03060</name>
</gene>
<dbReference type="Proteomes" id="UP000028542">
    <property type="component" value="Unassembled WGS sequence"/>
</dbReference>
<comment type="subcellular location">
    <subcellularLocation>
        <location evidence="1">Cell membrane</location>
        <topology evidence="1">Multi-pass membrane protein</topology>
    </subcellularLocation>
</comment>
<keyword evidence="5" id="KW-0410">Iron transport</keyword>
<comment type="similarity">
    <text evidence="2">Belongs to the binding-protein-dependent transport system permease family. FecCD subfamily.</text>
</comment>
<feature type="transmembrane region" description="Helical" evidence="10">
    <location>
        <begin position="46"/>
        <end position="66"/>
    </location>
</feature>
<keyword evidence="7 10" id="KW-1133">Transmembrane helix</keyword>
<keyword evidence="6 10" id="KW-0812">Transmembrane</keyword>
<evidence type="ECO:0000256" key="8">
    <source>
        <dbReference type="ARBA" id="ARBA00023004"/>
    </source>
</evidence>
<accession>A0A084JHG2</accession>
<feature type="transmembrane region" description="Helical" evidence="10">
    <location>
        <begin position="6"/>
        <end position="25"/>
    </location>
</feature>
<feature type="transmembrane region" description="Helical" evidence="10">
    <location>
        <begin position="222"/>
        <end position="252"/>
    </location>
</feature>
<dbReference type="STRING" id="318464.IO99_03060"/>
<comment type="caution">
    <text evidence="11">The sequence shown here is derived from an EMBL/GenBank/DDBJ whole genome shotgun (WGS) entry which is preliminary data.</text>
</comment>
<evidence type="ECO:0000256" key="9">
    <source>
        <dbReference type="ARBA" id="ARBA00023136"/>
    </source>
</evidence>
<dbReference type="Pfam" id="PF01032">
    <property type="entry name" value="FecCD"/>
    <property type="match status" value="1"/>
</dbReference>
<dbReference type="GO" id="GO:0005886">
    <property type="term" value="C:plasma membrane"/>
    <property type="evidence" value="ECO:0007669"/>
    <property type="project" value="UniProtKB-SubCell"/>
</dbReference>
<evidence type="ECO:0000256" key="5">
    <source>
        <dbReference type="ARBA" id="ARBA00022496"/>
    </source>
</evidence>
<dbReference type="Gene3D" id="1.10.3470.10">
    <property type="entry name" value="ABC transporter involved in vitamin B12 uptake, BtuC"/>
    <property type="match status" value="1"/>
</dbReference>
<dbReference type="CDD" id="cd06550">
    <property type="entry name" value="TM_ABC_iron-siderophores_like"/>
    <property type="match status" value="1"/>
</dbReference>
<dbReference type="RefSeq" id="WP_035129996.1">
    <property type="nucleotide sequence ID" value="NZ_JPMD01000003.1"/>
</dbReference>
<protein>
    <submittedName>
        <fullName evidence="11">Iron ABC transporter permease</fullName>
    </submittedName>
</protein>
<keyword evidence="9 10" id="KW-0472">Membrane</keyword>
<keyword evidence="5" id="KW-0406">Ion transport</keyword>
<keyword evidence="12" id="KW-1185">Reference proteome</keyword>
<dbReference type="FunFam" id="1.10.3470.10:FF:000004">
    <property type="entry name" value="Iron compound ABC transporter, permease"/>
    <property type="match status" value="1"/>
</dbReference>
<dbReference type="GO" id="GO:0033214">
    <property type="term" value="P:siderophore-iron import into cell"/>
    <property type="evidence" value="ECO:0007669"/>
    <property type="project" value="TreeGrafter"/>
</dbReference>
<keyword evidence="8" id="KW-0408">Iron</keyword>
<name>A0A084JHG2_9CLOT</name>
<evidence type="ECO:0000256" key="3">
    <source>
        <dbReference type="ARBA" id="ARBA00022448"/>
    </source>
</evidence>
<dbReference type="InterPro" id="IPR037294">
    <property type="entry name" value="ABC_BtuC-like"/>
</dbReference>
<organism evidence="11 12">
    <name type="scientific">Clostridium sulfidigenes</name>
    <dbReference type="NCBI Taxonomy" id="318464"/>
    <lineage>
        <taxon>Bacteria</taxon>
        <taxon>Bacillati</taxon>
        <taxon>Bacillota</taxon>
        <taxon>Clostridia</taxon>
        <taxon>Eubacteriales</taxon>
        <taxon>Clostridiaceae</taxon>
        <taxon>Clostridium</taxon>
    </lineage>
</organism>
<evidence type="ECO:0000313" key="11">
    <source>
        <dbReference type="EMBL" id="KEZ88396.1"/>
    </source>
</evidence>
<evidence type="ECO:0000256" key="1">
    <source>
        <dbReference type="ARBA" id="ARBA00004651"/>
    </source>
</evidence>